<accession>A0A031JRH6</accession>
<keyword evidence="1" id="KW-0067">ATP-binding</keyword>
<dbReference type="GO" id="GO:0004386">
    <property type="term" value="F:helicase activity"/>
    <property type="evidence" value="ECO:0007669"/>
    <property type="project" value="UniProtKB-KW"/>
</dbReference>
<keyword evidence="1" id="KW-0347">Helicase</keyword>
<evidence type="ECO:0000313" key="2">
    <source>
        <dbReference type="Proteomes" id="UP000024329"/>
    </source>
</evidence>
<reference evidence="1 2" key="1">
    <citation type="submission" date="2014-03" db="EMBL/GenBank/DDBJ databases">
        <title>Whole genome sequence of Novosphingobium resinovorum KF1.</title>
        <authorList>
            <person name="Gan H.M."/>
            <person name="Gan H.Y."/>
            <person name="Chew T.H."/>
            <person name="Savka M.A."/>
        </authorList>
    </citation>
    <scope>NUCLEOTIDE SEQUENCE [LARGE SCALE GENOMIC DNA]</scope>
    <source>
        <strain evidence="1 2">KF1</strain>
    </source>
</reference>
<dbReference type="Pfam" id="PF13481">
    <property type="entry name" value="AAA_25"/>
    <property type="match status" value="1"/>
</dbReference>
<dbReference type="eggNOG" id="COG3598">
    <property type="taxonomic scope" value="Bacteria"/>
</dbReference>
<proteinExistence type="predicted"/>
<protein>
    <submittedName>
        <fullName evidence="1">Plasmid and phage replicative helicase</fullName>
    </submittedName>
</protein>
<keyword evidence="1" id="KW-0378">Hydrolase</keyword>
<comment type="caution">
    <text evidence="1">The sequence shown here is derived from an EMBL/GenBank/DDBJ whole genome shotgun (WGS) entry which is preliminary data.</text>
</comment>
<dbReference type="SUPFAM" id="SSF52540">
    <property type="entry name" value="P-loop containing nucleoside triphosphate hydrolases"/>
    <property type="match status" value="1"/>
</dbReference>
<dbReference type="EMBL" id="JFYZ01000024">
    <property type="protein sequence ID" value="EZP79509.1"/>
    <property type="molecule type" value="Genomic_DNA"/>
</dbReference>
<dbReference type="PATRIC" id="fig|158500.4.peg.4018"/>
<evidence type="ECO:0000313" key="1">
    <source>
        <dbReference type="EMBL" id="EZP79509.1"/>
    </source>
</evidence>
<keyword evidence="1" id="KW-0547">Nucleotide-binding</keyword>
<dbReference type="RefSeq" id="WP_051587017.1">
    <property type="nucleotide sequence ID" value="NZ_JFYZ01000024.1"/>
</dbReference>
<sequence>MNYYDPQDPGFGPDSIEVAPQWGAPNIGQTLPPCDFHATPFMWPDPAAIPARRWLFGYWLLRGEITAVVAPGGVGKSTFTSAIALSLASGQEFLGKALPEGACKAWLWNLEDDRDEMDRQVTAAAILHGVGPEDCGSRLYVDSGLDQRLCTAVEDGAGFRVIEPVYEAMKAEIEARKIDVLIVDPFVSSHEVPENDNSKIDKVAKRWKRLASETKTSIVLVHHTKKMGGREARAEDSRGAVALINVARSTLVLNSMSSEEAERFGINDRAEQRRLVRVDDDKPNRAPPESAWWFRKASVDLGNGDSTHRAGDSVGAAAAWSPPDPFDGLSARDLYEVQCAISSGEYAENVQAKDWAGLVVAEVLSLSVDTDKPRIKSLLRTWVLNKALKVERRTTKNGREKPYIIVGDWVDRATLPVALPRP</sequence>
<name>A0A031JRH6_9SPHN</name>
<dbReference type="InterPro" id="IPR027417">
    <property type="entry name" value="P-loop_NTPase"/>
</dbReference>
<dbReference type="Gene3D" id="3.40.50.300">
    <property type="entry name" value="P-loop containing nucleotide triphosphate hydrolases"/>
    <property type="match status" value="1"/>
</dbReference>
<dbReference type="Proteomes" id="UP000024329">
    <property type="component" value="Unassembled WGS sequence"/>
</dbReference>
<organism evidence="1 2">
    <name type="scientific">Novosphingobium resinovorum</name>
    <dbReference type="NCBI Taxonomy" id="158500"/>
    <lineage>
        <taxon>Bacteria</taxon>
        <taxon>Pseudomonadati</taxon>
        <taxon>Pseudomonadota</taxon>
        <taxon>Alphaproteobacteria</taxon>
        <taxon>Sphingomonadales</taxon>
        <taxon>Sphingomonadaceae</taxon>
        <taxon>Novosphingobium</taxon>
    </lineage>
</organism>
<gene>
    <name evidence="1" type="ORF">BV97_03946</name>
</gene>
<dbReference type="AlphaFoldDB" id="A0A031JRH6"/>